<evidence type="ECO:0000256" key="1">
    <source>
        <dbReference type="ARBA" id="ARBA00005033"/>
    </source>
</evidence>
<gene>
    <name evidence="9" type="ORF">KL946_003716</name>
</gene>
<comment type="function">
    <text evidence="7">Catalyzes the reversible reaction in which hydroxymethyl group from 5,10-methylenetetrahydrofolate is transferred onto alpha-ketoisovalerate to form ketopantoate.</text>
</comment>
<dbReference type="InterPro" id="IPR015813">
    <property type="entry name" value="Pyrv/PenolPyrv_kinase-like_dom"/>
</dbReference>
<evidence type="ECO:0000256" key="3">
    <source>
        <dbReference type="ARBA" id="ARBA00011881"/>
    </source>
</evidence>
<name>A0ABQ7RD84_9ASCO</name>
<proteinExistence type="inferred from homology"/>
<dbReference type="EC" id="2.1.2.11" evidence="4 7"/>
<dbReference type="CDD" id="cd06557">
    <property type="entry name" value="KPHMT-like"/>
    <property type="match status" value="1"/>
</dbReference>
<dbReference type="EMBL" id="JAHLUN010000010">
    <property type="protein sequence ID" value="KAG7763615.1"/>
    <property type="molecule type" value="Genomic_DNA"/>
</dbReference>
<dbReference type="SUPFAM" id="SSF51621">
    <property type="entry name" value="Phosphoenolpyruvate/pyruvate domain"/>
    <property type="match status" value="1"/>
</dbReference>
<dbReference type="Pfam" id="PF10276">
    <property type="entry name" value="zf-CHCC"/>
    <property type="match status" value="1"/>
</dbReference>
<dbReference type="Gene3D" id="2.60.260.40">
    <property type="entry name" value="q5lls5 like domains"/>
    <property type="match status" value="1"/>
</dbReference>
<keyword evidence="5 7" id="KW-0808">Transferase</keyword>
<dbReference type="Pfam" id="PF02548">
    <property type="entry name" value="Pantoate_transf"/>
    <property type="match status" value="1"/>
</dbReference>
<evidence type="ECO:0000256" key="6">
    <source>
        <dbReference type="ARBA" id="ARBA00049172"/>
    </source>
</evidence>
<keyword evidence="7" id="KW-0566">Pantothenate biosynthesis</keyword>
<evidence type="ECO:0000256" key="5">
    <source>
        <dbReference type="ARBA" id="ARBA00022679"/>
    </source>
</evidence>
<dbReference type="NCBIfam" id="TIGR00222">
    <property type="entry name" value="panB"/>
    <property type="match status" value="1"/>
</dbReference>
<reference evidence="9 10" key="1">
    <citation type="journal article" date="2021" name="G3 (Bethesda)">
        <title>Genomic diversity, chromosomal rearrangements, and interspecies hybridization in the ogataea polymorpha species complex.</title>
        <authorList>
            <person name="Hanson S.J."/>
            <person name="Cinneide E.O."/>
            <person name="Salzberg L.I."/>
            <person name="Wolfe K.H."/>
            <person name="McGowan J."/>
            <person name="Fitzpatrick D.A."/>
            <person name="Matlin K."/>
        </authorList>
    </citation>
    <scope>NUCLEOTIDE SEQUENCE [LARGE SCALE GENOMIC DNA]</scope>
    <source>
        <strain evidence="9">81-436-3</strain>
    </source>
</reference>
<evidence type="ECO:0000313" key="9">
    <source>
        <dbReference type="EMBL" id="KAG7763615.1"/>
    </source>
</evidence>
<sequence>MLRRSSQFALQTRKKSSLALPKTAPITRKSQDEVEIAQAPNRVATWSPSQSSKDRIIKTNVRFVGKDLTKQPNPQAAIDLIAQQPIRYIHNNIAVCSGTDIFQGHPKVYINLDKDMPGTCGYCGLRYAREELKDKLKLYKAKEPLAVITAHDYITGRIADSSEKMDIILIGDSLAMVSKGYASTLEIPFDDYYYACKSVLRGVNQKFVIADLPFGSFEASVSQCVESAVKLMKLGKIGSLKIEGGYEHGEQIKRLIEIGIPVTGHIGLKPQQFNAAGGYRVQGKKARDAANIIEEAQYLRDIGCSMLVLECIPHKVAQYLTEKLDIPTIGIGSGPGTSAQVLVQADLLGMLDSPTAKFVQKYMDFHSEAVNAIDRYVEDVKSGSFPNIESHSYPIKEEEFEAMQKILQRDH</sequence>
<dbReference type="InterPro" id="IPR019401">
    <property type="entry name" value="Znf_CHCC"/>
</dbReference>
<comment type="caution">
    <text evidence="9">The sequence shown here is derived from an EMBL/GenBank/DDBJ whole genome shotgun (WGS) entry which is preliminary data.</text>
</comment>
<dbReference type="InterPro" id="IPR040442">
    <property type="entry name" value="Pyrv_kinase-like_dom_sf"/>
</dbReference>
<feature type="domain" description="Zinc finger CHCC-type" evidence="8">
    <location>
        <begin position="92"/>
        <end position="127"/>
    </location>
</feature>
<evidence type="ECO:0000256" key="4">
    <source>
        <dbReference type="ARBA" id="ARBA00012618"/>
    </source>
</evidence>
<dbReference type="Gene3D" id="3.20.20.60">
    <property type="entry name" value="Phosphoenolpyruvate-binding domains"/>
    <property type="match status" value="1"/>
</dbReference>
<dbReference type="PANTHER" id="PTHR20881:SF0">
    <property type="entry name" value="3-METHYL-2-OXOBUTANOATE HYDROXYMETHYLTRANSFERASE"/>
    <property type="match status" value="1"/>
</dbReference>
<comment type="pathway">
    <text evidence="1 7">Cofactor biosynthesis; (R)-pantothenate biosynthesis; (R)-pantoate from 3-methyl-2-oxobutanoate: step 1/2.</text>
</comment>
<evidence type="ECO:0000259" key="8">
    <source>
        <dbReference type="Pfam" id="PF10276"/>
    </source>
</evidence>
<keyword evidence="10" id="KW-1185">Reference proteome</keyword>
<evidence type="ECO:0000256" key="7">
    <source>
        <dbReference type="RuleBase" id="RU362100"/>
    </source>
</evidence>
<protein>
    <recommendedName>
        <fullName evidence="4 7">3-methyl-2-oxobutanoate hydroxymethyltransferase</fullName>
        <ecNumber evidence="4 7">2.1.2.11</ecNumber>
    </recommendedName>
</protein>
<dbReference type="Proteomes" id="UP000697297">
    <property type="component" value="Unassembled WGS sequence"/>
</dbReference>
<comment type="subunit">
    <text evidence="3">Homotetramer.</text>
</comment>
<accession>A0ABQ7RD84</accession>
<comment type="similarity">
    <text evidence="2 7">Belongs to the PanB family.</text>
</comment>
<dbReference type="PANTHER" id="PTHR20881">
    <property type="entry name" value="3-METHYL-2-OXOBUTANOATE HYDROXYMETHYLTRANSFERASE"/>
    <property type="match status" value="1"/>
</dbReference>
<dbReference type="HAMAP" id="MF_00156">
    <property type="entry name" value="PanB"/>
    <property type="match status" value="1"/>
</dbReference>
<evidence type="ECO:0000313" key="10">
    <source>
        <dbReference type="Proteomes" id="UP000697297"/>
    </source>
</evidence>
<dbReference type="NCBIfam" id="NF001452">
    <property type="entry name" value="PRK00311.1"/>
    <property type="match status" value="1"/>
</dbReference>
<dbReference type="InterPro" id="IPR003700">
    <property type="entry name" value="Pantoate_hydroxy_MeTrfase"/>
</dbReference>
<evidence type="ECO:0000256" key="2">
    <source>
        <dbReference type="ARBA" id="ARBA00008676"/>
    </source>
</evidence>
<organism evidence="9 10">
    <name type="scientific">Ogataea haglerorum</name>
    <dbReference type="NCBI Taxonomy" id="1937702"/>
    <lineage>
        <taxon>Eukaryota</taxon>
        <taxon>Fungi</taxon>
        <taxon>Dikarya</taxon>
        <taxon>Ascomycota</taxon>
        <taxon>Saccharomycotina</taxon>
        <taxon>Pichiomycetes</taxon>
        <taxon>Pichiales</taxon>
        <taxon>Pichiaceae</taxon>
        <taxon>Ogataea</taxon>
    </lineage>
</organism>
<comment type="catalytic activity">
    <reaction evidence="6 7">
        <text>(6R)-5,10-methylene-5,6,7,8-tetrahydrofolate + 3-methyl-2-oxobutanoate + H2O = 2-dehydropantoate + (6S)-5,6,7,8-tetrahydrofolate</text>
        <dbReference type="Rhea" id="RHEA:11824"/>
        <dbReference type="ChEBI" id="CHEBI:11561"/>
        <dbReference type="ChEBI" id="CHEBI:11851"/>
        <dbReference type="ChEBI" id="CHEBI:15377"/>
        <dbReference type="ChEBI" id="CHEBI:15636"/>
        <dbReference type="ChEBI" id="CHEBI:57453"/>
        <dbReference type="EC" id="2.1.2.11"/>
    </reaction>
</comment>